<dbReference type="InterPro" id="IPR029062">
    <property type="entry name" value="Class_I_gatase-like"/>
</dbReference>
<dbReference type="InterPro" id="IPR052158">
    <property type="entry name" value="INH-QAR"/>
</dbReference>
<dbReference type="SUPFAM" id="SSF46689">
    <property type="entry name" value="Homeodomain-like"/>
    <property type="match status" value="1"/>
</dbReference>
<evidence type="ECO:0000256" key="3">
    <source>
        <dbReference type="ARBA" id="ARBA00023163"/>
    </source>
</evidence>
<keyword evidence="6" id="KW-1185">Reference proteome</keyword>
<evidence type="ECO:0000259" key="4">
    <source>
        <dbReference type="PROSITE" id="PS01124"/>
    </source>
</evidence>
<evidence type="ECO:0000256" key="1">
    <source>
        <dbReference type="ARBA" id="ARBA00023015"/>
    </source>
</evidence>
<name>A0ABU5LG87_9GAMM</name>
<dbReference type="Pfam" id="PF01965">
    <property type="entry name" value="DJ-1_PfpI"/>
    <property type="match status" value="1"/>
</dbReference>
<keyword evidence="3" id="KW-0804">Transcription</keyword>
<dbReference type="PANTHER" id="PTHR43130:SF11">
    <property type="entry name" value="TRANSCRIPTIONAL REGULATORY PROTEIN"/>
    <property type="match status" value="1"/>
</dbReference>
<dbReference type="Proteomes" id="UP001288620">
    <property type="component" value="Unassembled WGS sequence"/>
</dbReference>
<accession>A0ABU5LG87</accession>
<evidence type="ECO:0000313" key="5">
    <source>
        <dbReference type="EMBL" id="MDZ7278955.1"/>
    </source>
</evidence>
<dbReference type="InterPro" id="IPR009057">
    <property type="entry name" value="Homeodomain-like_sf"/>
</dbReference>
<dbReference type="SUPFAM" id="SSF52317">
    <property type="entry name" value="Class I glutamine amidotransferase-like"/>
    <property type="match status" value="1"/>
</dbReference>
<dbReference type="PANTHER" id="PTHR43130">
    <property type="entry name" value="ARAC-FAMILY TRANSCRIPTIONAL REGULATOR"/>
    <property type="match status" value="1"/>
</dbReference>
<dbReference type="InterPro" id="IPR002818">
    <property type="entry name" value="DJ-1/PfpI"/>
</dbReference>
<gene>
    <name evidence="5" type="ORF">N4G40_11830</name>
</gene>
<dbReference type="EMBL" id="JAOBTT010000001">
    <property type="protein sequence ID" value="MDZ7278955.1"/>
    <property type="molecule type" value="Genomic_DNA"/>
</dbReference>
<evidence type="ECO:0000313" key="6">
    <source>
        <dbReference type="Proteomes" id="UP001288620"/>
    </source>
</evidence>
<keyword evidence="2" id="KW-0238">DNA-binding</keyword>
<dbReference type="InterPro" id="IPR020449">
    <property type="entry name" value="Tscrpt_reg_AraC-type_HTH"/>
</dbReference>
<reference evidence="6" key="1">
    <citation type="submission" date="2023-07" db="EMBL/GenBank/DDBJ databases">
        <title>Structural and functional analysis of rice phyllospheric bacteria for their antimicrobial properties and defense elicitation against blast disease.</title>
        <authorList>
            <person name="Sahu K.P."/>
            <person name="Asharani P."/>
            <person name="Kumar M."/>
            <person name="Reddy B."/>
            <person name="Kumar A."/>
        </authorList>
    </citation>
    <scope>NUCLEOTIDE SEQUENCE [LARGE SCALE GENOMIC DNA]</scope>
    <source>
        <strain evidence="6">OsEp_Plm_30P10</strain>
    </source>
</reference>
<feature type="domain" description="HTH araC/xylS-type" evidence="4">
    <location>
        <begin position="243"/>
        <end position="344"/>
    </location>
</feature>
<evidence type="ECO:0000256" key="2">
    <source>
        <dbReference type="ARBA" id="ARBA00023125"/>
    </source>
</evidence>
<dbReference type="InterPro" id="IPR018062">
    <property type="entry name" value="HTH_AraC-typ_CS"/>
</dbReference>
<dbReference type="RefSeq" id="WP_322542863.1">
    <property type="nucleotide sequence ID" value="NZ_JAOBTT010000001.1"/>
</dbReference>
<comment type="caution">
    <text evidence="5">The sequence shown here is derived from an EMBL/GenBank/DDBJ whole genome shotgun (WGS) entry which is preliminary data.</text>
</comment>
<dbReference type="CDD" id="cd03138">
    <property type="entry name" value="GATase1_AraC_2"/>
    <property type="match status" value="1"/>
</dbReference>
<organism evidence="5 6">
    <name type="scientific">Pantoea eucrina</name>
    <dbReference type="NCBI Taxonomy" id="472693"/>
    <lineage>
        <taxon>Bacteria</taxon>
        <taxon>Pseudomonadati</taxon>
        <taxon>Pseudomonadota</taxon>
        <taxon>Gammaproteobacteria</taxon>
        <taxon>Enterobacterales</taxon>
        <taxon>Erwiniaceae</taxon>
        <taxon>Pantoea</taxon>
    </lineage>
</organism>
<dbReference type="PROSITE" id="PS00041">
    <property type="entry name" value="HTH_ARAC_FAMILY_1"/>
    <property type="match status" value="1"/>
</dbReference>
<keyword evidence="1" id="KW-0805">Transcription regulation</keyword>
<proteinExistence type="predicted"/>
<dbReference type="InterPro" id="IPR018060">
    <property type="entry name" value="HTH_AraC"/>
</dbReference>
<protein>
    <submittedName>
        <fullName evidence="5">Helix-turn-helix domain-containing protein</fullName>
    </submittedName>
</protein>
<dbReference type="PRINTS" id="PR00032">
    <property type="entry name" value="HTHARAC"/>
</dbReference>
<dbReference type="Gene3D" id="1.10.10.60">
    <property type="entry name" value="Homeodomain-like"/>
    <property type="match status" value="1"/>
</dbReference>
<dbReference type="Pfam" id="PF12833">
    <property type="entry name" value="HTH_18"/>
    <property type="match status" value="1"/>
</dbReference>
<dbReference type="PROSITE" id="PS01124">
    <property type="entry name" value="HTH_ARAC_FAMILY_2"/>
    <property type="match status" value="1"/>
</dbReference>
<dbReference type="SMART" id="SM00342">
    <property type="entry name" value="HTH_ARAC"/>
    <property type="match status" value="1"/>
</dbReference>
<dbReference type="Gene3D" id="3.40.50.880">
    <property type="match status" value="1"/>
</dbReference>
<sequence length="352" mass="38205">MTGIMQNRTLFGGGEIKSMRVALLAVPGSMRSALAGLTDMFWVANQVIMHNPSVNERVARDRPFFEVRIITADGQPVRDAQGRNIDSEGAFNDADACDLIIASGMELDAHKFPADRAAVSCAAQWLKMQHAQGCCVAGACAGGFVLAEAGLLNGRHCTTTWWLYPTLLARYPLAKPVWGKALVAVDNVITTGGPLSWVDLVIHIVRTHAGDRLAKLTADMSVADSQPLSQQIYAPAGFLNAMHPLLVRAENLIRYDNPAITVEQLAEALNTTTRTLNRKMKTLVNESTKSFITRVRIEKAALLLESKGKTISQVASDCGYNDETAFRRAFTTVMGMSPGNYRARLNASAIVT</sequence>